<reference evidence="2" key="1">
    <citation type="submission" date="2022-05" db="EMBL/GenBank/DDBJ databases">
        <title>Description of a novel species of Leclercia; Leclercia tamurae and the Proposal for a Novel Genus Silvania gen. nov. Containing Two Novel Species Silvania hatchlandensis sp. nov. and Silvania confinis sp. nov. Isolated from the Rhizosphere of Oak.</title>
        <authorList>
            <person name="Maddock D.W."/>
            <person name="Brady C.L."/>
            <person name="Denman S."/>
            <person name="Arnold D."/>
        </authorList>
    </citation>
    <scope>NUCLEOTIDE SEQUENCE</scope>
    <source>
        <strain evidence="2">H4N4</strain>
    </source>
</reference>
<accession>A0A9J6QNN8</accession>
<dbReference type="AlphaFoldDB" id="A0A9J6QNN8"/>
<dbReference type="Proteomes" id="UP001061282">
    <property type="component" value="Unassembled WGS sequence"/>
</dbReference>
<dbReference type="PROSITE" id="PS51257">
    <property type="entry name" value="PROKAR_LIPOPROTEIN"/>
    <property type="match status" value="1"/>
</dbReference>
<sequence>MKKLATLLAMATVSGCAQKMPEYDAGPVISQFNAVFNQNNDAGSERGFPVQPSNVKAACQVTYTGTQAPDIEALRWYGDCLNGEASGLGLAVITTGGKKSISVEYLTPGGANDLAYYQHKTPFDAYNIGVGDKNGFSGKSLMLNREGGYVSPIEGYFNFDKNEKITWSLLQSDISGATTYMKMDRTGTGLALSVINDYTNNVAQNIRIGQQGNILLEAVKLQNGAVVTLQNGQYLNAQSILPFVSAHLSEVDRKLVTAPGAYAEATRKIAELKNTLCPGNDNDNEDVTAFCDDRPFAAYQHDFERSAQAFKSGQQQRLASIENQRAEALRQQQIQQQNYDALNASFAQLNQTSQQLQRNAMQNMQTYTPPSVTLPNTNQTSIYTCQEVSNWSYCRQQR</sequence>
<keyword evidence="3" id="KW-1185">Reference proteome</keyword>
<gene>
    <name evidence="2" type="ORF">M8013_19815</name>
</gene>
<evidence type="ECO:0000256" key="1">
    <source>
        <dbReference type="SAM" id="Coils"/>
    </source>
</evidence>
<organism evidence="2 3">
    <name type="scientific">Silvania confinis</name>
    <dbReference type="NCBI Taxonomy" id="2926470"/>
    <lineage>
        <taxon>Bacteria</taxon>
        <taxon>Pseudomonadati</taxon>
        <taxon>Pseudomonadota</taxon>
        <taxon>Gammaproteobacteria</taxon>
        <taxon>Enterobacterales</taxon>
        <taxon>Enterobacteriaceae</taxon>
        <taxon>Silvania</taxon>
    </lineage>
</organism>
<protein>
    <recommendedName>
        <fullName evidence="4">Lipoprotein</fullName>
    </recommendedName>
</protein>
<evidence type="ECO:0008006" key="4">
    <source>
        <dbReference type="Google" id="ProtNLM"/>
    </source>
</evidence>
<evidence type="ECO:0000313" key="2">
    <source>
        <dbReference type="EMBL" id="MCU6670978.1"/>
    </source>
</evidence>
<comment type="caution">
    <text evidence="2">The sequence shown here is derived from an EMBL/GenBank/DDBJ whole genome shotgun (WGS) entry which is preliminary data.</text>
</comment>
<dbReference type="RefSeq" id="WP_271269485.1">
    <property type="nucleotide sequence ID" value="NZ_JAMGZJ010000078.1"/>
</dbReference>
<name>A0A9J6QNN8_9ENTR</name>
<keyword evidence="1" id="KW-0175">Coiled coil</keyword>
<evidence type="ECO:0000313" key="3">
    <source>
        <dbReference type="Proteomes" id="UP001061282"/>
    </source>
</evidence>
<proteinExistence type="predicted"/>
<dbReference type="EMBL" id="JAMGZJ010000078">
    <property type="protein sequence ID" value="MCU6670978.1"/>
    <property type="molecule type" value="Genomic_DNA"/>
</dbReference>
<feature type="coiled-coil region" evidence="1">
    <location>
        <begin position="311"/>
        <end position="359"/>
    </location>
</feature>